<gene>
    <name evidence="1" type="ORF">BLX24_29150</name>
</gene>
<dbReference type="EMBL" id="MORL01000051">
    <property type="protein sequence ID" value="OIN55610.1"/>
    <property type="molecule type" value="Genomic_DNA"/>
</dbReference>
<dbReference type="Proteomes" id="UP000181790">
    <property type="component" value="Unassembled WGS sequence"/>
</dbReference>
<evidence type="ECO:0000313" key="1">
    <source>
        <dbReference type="EMBL" id="OIN55610.1"/>
    </source>
</evidence>
<protein>
    <submittedName>
        <fullName evidence="1">Uncharacterized protein</fullName>
    </submittedName>
</protein>
<organism evidence="1 2">
    <name type="scientific">Arsenicibacter rosenii</name>
    <dbReference type="NCBI Taxonomy" id="1750698"/>
    <lineage>
        <taxon>Bacteria</taxon>
        <taxon>Pseudomonadati</taxon>
        <taxon>Bacteroidota</taxon>
        <taxon>Cytophagia</taxon>
        <taxon>Cytophagales</taxon>
        <taxon>Spirosomataceae</taxon>
        <taxon>Arsenicibacter</taxon>
    </lineage>
</organism>
<reference evidence="1 2" key="1">
    <citation type="submission" date="2016-10" db="EMBL/GenBank/DDBJ databases">
        <title>Arsenicibacter rosenii gen. nov., sp. nov., an efficient arsenic-methylating bacterium isolated from an arsenic-contaminated paddy soil.</title>
        <authorList>
            <person name="Huang K."/>
        </authorList>
    </citation>
    <scope>NUCLEOTIDE SEQUENCE [LARGE SCALE GENOMIC DNA]</scope>
    <source>
        <strain evidence="1 2">SM-1</strain>
    </source>
</reference>
<dbReference type="AlphaFoldDB" id="A0A1S2VB14"/>
<comment type="caution">
    <text evidence="1">The sequence shown here is derived from an EMBL/GenBank/DDBJ whole genome shotgun (WGS) entry which is preliminary data.</text>
</comment>
<name>A0A1S2VB14_9BACT</name>
<dbReference type="OrthoDB" id="1367325at2"/>
<evidence type="ECO:0000313" key="2">
    <source>
        <dbReference type="Proteomes" id="UP000181790"/>
    </source>
</evidence>
<accession>A0A1S2VB14</accession>
<proteinExistence type="predicted"/>
<keyword evidence="2" id="KW-1185">Reference proteome</keyword>
<sequence length="165" mass="18710">MNAFLQRETYSQALEGVRGSLFTKVGQETAAAVVPAVEREVVYAEYAFEERMVAQEFGAAVWDRKIAEELSRFNKLANIRLDCSDIASSFNQTFNGGYIMEITPKTGRWLNGIEYGAKSSFQYHQVFVKGKYVYDPMYSSSPIKTSDFIKAYQSMNPTGIKILRH</sequence>
<dbReference type="RefSeq" id="WP_071506755.1">
    <property type="nucleotide sequence ID" value="NZ_MORL01000051.1"/>
</dbReference>